<keyword evidence="3" id="KW-1185">Reference proteome</keyword>
<comment type="caution">
    <text evidence="2">The sequence shown here is derived from an EMBL/GenBank/DDBJ whole genome shotgun (WGS) entry which is preliminary data.</text>
</comment>
<protein>
    <submittedName>
        <fullName evidence="2">Uncharacterized protein</fullName>
    </submittedName>
</protein>
<evidence type="ECO:0000256" key="1">
    <source>
        <dbReference type="SAM" id="MobiDB-lite"/>
    </source>
</evidence>
<dbReference type="AlphaFoldDB" id="A0A919DBD1"/>
<reference evidence="2" key="1">
    <citation type="journal article" date="2014" name="Int. J. Syst. Evol. Microbiol.">
        <title>Complete genome sequence of Corynebacterium casei LMG S-19264T (=DSM 44701T), isolated from a smear-ripened cheese.</title>
        <authorList>
            <consortium name="US DOE Joint Genome Institute (JGI-PGF)"/>
            <person name="Walter F."/>
            <person name="Albersmeier A."/>
            <person name="Kalinowski J."/>
            <person name="Ruckert C."/>
        </authorList>
    </citation>
    <scope>NUCLEOTIDE SEQUENCE</scope>
    <source>
        <strain evidence="2">CGMCC 4.7403</strain>
    </source>
</reference>
<dbReference type="Proteomes" id="UP000603227">
    <property type="component" value="Unassembled WGS sequence"/>
</dbReference>
<dbReference type="EMBL" id="BNAT01000015">
    <property type="protein sequence ID" value="GHE29640.1"/>
    <property type="molecule type" value="Genomic_DNA"/>
</dbReference>
<evidence type="ECO:0000313" key="3">
    <source>
        <dbReference type="Proteomes" id="UP000603227"/>
    </source>
</evidence>
<evidence type="ECO:0000313" key="2">
    <source>
        <dbReference type="EMBL" id="GHE29640.1"/>
    </source>
</evidence>
<sequence>MGAGTPGFQAGGMTHRARHNEREDFLGSSADVPGRDATPGRGEFLELLGLALAAGAFVLLVVRPEVSEALVHAFATGTAGLVH</sequence>
<reference evidence="2" key="2">
    <citation type="submission" date="2020-09" db="EMBL/GenBank/DDBJ databases">
        <authorList>
            <person name="Sun Q."/>
            <person name="Zhou Y."/>
        </authorList>
    </citation>
    <scope>NUCLEOTIDE SEQUENCE</scope>
    <source>
        <strain evidence="2">CGMCC 4.7403</strain>
    </source>
</reference>
<organism evidence="2 3">
    <name type="scientific">Streptomyces capitiformicae</name>
    <dbReference type="NCBI Taxonomy" id="2014920"/>
    <lineage>
        <taxon>Bacteria</taxon>
        <taxon>Bacillati</taxon>
        <taxon>Actinomycetota</taxon>
        <taxon>Actinomycetes</taxon>
        <taxon>Kitasatosporales</taxon>
        <taxon>Streptomycetaceae</taxon>
        <taxon>Streptomyces</taxon>
    </lineage>
</organism>
<name>A0A919DBD1_9ACTN</name>
<feature type="region of interest" description="Disordered" evidence="1">
    <location>
        <begin position="1"/>
        <end position="34"/>
    </location>
</feature>
<accession>A0A919DBD1</accession>
<proteinExistence type="predicted"/>
<gene>
    <name evidence="2" type="ORF">GCM10017771_45580</name>
</gene>